<reference evidence="5 6" key="1">
    <citation type="submission" date="2024-03" db="EMBL/GenBank/DDBJ databases">
        <title>Novel species of the genus Variovorax.</title>
        <authorList>
            <person name="Liu Q."/>
            <person name="Xin Y.-H."/>
        </authorList>
    </citation>
    <scope>NUCLEOTIDE SEQUENCE [LARGE SCALE GENOMIC DNA]</scope>
    <source>
        <strain evidence="5 6">KACC 18899</strain>
    </source>
</reference>
<dbReference type="SUPFAM" id="SSF53720">
    <property type="entry name" value="ALDH-like"/>
    <property type="match status" value="1"/>
</dbReference>
<comment type="caution">
    <text evidence="5">The sequence shown here is derived from an EMBL/GenBank/DDBJ whole genome shotgun (WGS) entry which is preliminary data.</text>
</comment>
<dbReference type="InterPro" id="IPR016163">
    <property type="entry name" value="Ald_DH_C"/>
</dbReference>
<dbReference type="GO" id="GO:0004029">
    <property type="term" value="F:aldehyde dehydrogenase (NAD+) activity"/>
    <property type="evidence" value="ECO:0007669"/>
    <property type="project" value="UniProtKB-EC"/>
</dbReference>
<dbReference type="CDD" id="cd07116">
    <property type="entry name" value="ALDH_ACDHII-AcoD"/>
    <property type="match status" value="1"/>
</dbReference>
<dbReference type="InterPro" id="IPR015590">
    <property type="entry name" value="Aldehyde_DH_dom"/>
</dbReference>
<dbReference type="Gene3D" id="3.40.605.10">
    <property type="entry name" value="Aldehyde Dehydrogenase, Chain A, domain 1"/>
    <property type="match status" value="1"/>
</dbReference>
<dbReference type="EC" id="1.2.1.3" evidence="5"/>
<dbReference type="RefSeq" id="WP_340360037.1">
    <property type="nucleotide sequence ID" value="NZ_JBBKZU010000015.1"/>
</dbReference>
<name>A0ABU8VMB8_9BURK</name>
<dbReference type="Pfam" id="PF00171">
    <property type="entry name" value="Aldedh"/>
    <property type="match status" value="1"/>
</dbReference>
<dbReference type="EMBL" id="JBBKZU010000015">
    <property type="protein sequence ID" value="MEJ8814809.1"/>
    <property type="molecule type" value="Genomic_DNA"/>
</dbReference>
<dbReference type="PROSITE" id="PS00070">
    <property type="entry name" value="ALDEHYDE_DEHYDR_CYS"/>
    <property type="match status" value="1"/>
</dbReference>
<evidence type="ECO:0000313" key="6">
    <source>
        <dbReference type="Proteomes" id="UP001365846"/>
    </source>
</evidence>
<dbReference type="Gene3D" id="3.40.309.10">
    <property type="entry name" value="Aldehyde Dehydrogenase, Chain A, domain 2"/>
    <property type="match status" value="1"/>
</dbReference>
<protein>
    <submittedName>
        <fullName evidence="5">Aldehyde dehydrogenase</fullName>
        <ecNumber evidence="5">1.2.1.3</ecNumber>
    </submittedName>
</protein>
<sequence length="506" mass="55414">MDMAEMRNLGIANPFKKQYGNYIGGEWVAPIDGQYFDNLTPVTGNAFTSIPRSNAKDIEAALDAAHKAKAAWGRTSPTERANILLKIADRMEQNLQTLAVAETLDNGKPLRETMAADLPLAIDHFRYFASCVRSQEGGISEIDHETYAYHFHEPLGVVGQIIPWNFPLLMAVWKLAPALAAGNCVVLKPAEQTPASILVLMEIIGDLLPAGVINVVNGFGLEAGKPLASSPRIAKIAFTGETTTGRLISQYASQNLIPVTLELGGKSPNIFFEDVLAADDAFFDKALEGFTMFALNQGEVCTCPSRALIQESIYDRFMERAIQRVEAITQGHPLDTGTMLGAQASQEQMEKILSYIDLGKQEGAQCLTGGARNVKSGELAGGYYIKPTVFKGHNKMRIFQEEIFGPVVSVTTFKTEEEALEIANDTLYGLGAGVWSRDGARAFRMGRGIQAGRVWTNCYHQYPAHAAFGGYKQSGIGRENHKMMLDHYQQTKNLLVSYSPNKLGFF</sequence>
<dbReference type="InterPro" id="IPR016161">
    <property type="entry name" value="Ald_DH/histidinol_DH"/>
</dbReference>
<dbReference type="InterPro" id="IPR029510">
    <property type="entry name" value="Ald_DH_CS_GLU"/>
</dbReference>
<accession>A0ABU8VMB8</accession>
<keyword evidence="1 3" id="KW-0560">Oxidoreductase</keyword>
<gene>
    <name evidence="5" type="primary">adh</name>
    <name evidence="5" type="ORF">WKW77_27305</name>
</gene>
<dbReference type="InterPro" id="IPR016160">
    <property type="entry name" value="Ald_DH_CS_CYS"/>
</dbReference>
<evidence type="ECO:0000256" key="1">
    <source>
        <dbReference type="ARBA" id="ARBA00023002"/>
    </source>
</evidence>
<evidence type="ECO:0000313" key="5">
    <source>
        <dbReference type="EMBL" id="MEJ8814809.1"/>
    </source>
</evidence>
<evidence type="ECO:0000256" key="2">
    <source>
        <dbReference type="PROSITE-ProRule" id="PRU10007"/>
    </source>
</evidence>
<comment type="similarity">
    <text evidence="3">Belongs to the aldehyde dehydrogenase family.</text>
</comment>
<proteinExistence type="inferred from homology"/>
<keyword evidence="6" id="KW-1185">Reference proteome</keyword>
<dbReference type="Proteomes" id="UP001365846">
    <property type="component" value="Unassembled WGS sequence"/>
</dbReference>
<dbReference type="InterPro" id="IPR016162">
    <property type="entry name" value="Ald_DH_N"/>
</dbReference>
<feature type="domain" description="Aldehyde dehydrogenase" evidence="4">
    <location>
        <begin position="27"/>
        <end position="493"/>
    </location>
</feature>
<evidence type="ECO:0000259" key="4">
    <source>
        <dbReference type="Pfam" id="PF00171"/>
    </source>
</evidence>
<feature type="active site" evidence="2">
    <location>
        <position position="262"/>
    </location>
</feature>
<evidence type="ECO:0000256" key="3">
    <source>
        <dbReference type="RuleBase" id="RU003345"/>
    </source>
</evidence>
<organism evidence="5 6">
    <name type="scientific">Variovorax ureilyticus</name>
    <dbReference type="NCBI Taxonomy" id="1836198"/>
    <lineage>
        <taxon>Bacteria</taxon>
        <taxon>Pseudomonadati</taxon>
        <taxon>Pseudomonadota</taxon>
        <taxon>Betaproteobacteria</taxon>
        <taxon>Burkholderiales</taxon>
        <taxon>Comamonadaceae</taxon>
        <taxon>Variovorax</taxon>
    </lineage>
</organism>
<dbReference type="PROSITE" id="PS00687">
    <property type="entry name" value="ALDEHYDE_DEHYDR_GLU"/>
    <property type="match status" value="1"/>
</dbReference>
<dbReference type="PANTHER" id="PTHR43111:SF1">
    <property type="entry name" value="ALDEHYDE DEHYDROGENASE B-RELATED"/>
    <property type="match status" value="1"/>
</dbReference>
<dbReference type="PANTHER" id="PTHR43111">
    <property type="entry name" value="ALDEHYDE DEHYDROGENASE B-RELATED"/>
    <property type="match status" value="1"/>
</dbReference>